<dbReference type="PANTHER" id="PTHR13377">
    <property type="entry name" value="PLACENTAL PROTEIN 6"/>
    <property type="match status" value="1"/>
</dbReference>
<feature type="region of interest" description="Disordered" evidence="5">
    <location>
        <begin position="306"/>
        <end position="362"/>
    </location>
</feature>
<protein>
    <recommendedName>
        <fullName evidence="9">DUF1751-domain-containing protein</fullName>
    </recommendedName>
</protein>
<feature type="compositionally biased region" description="Low complexity" evidence="5">
    <location>
        <begin position="306"/>
        <end position="343"/>
    </location>
</feature>
<dbReference type="PANTHER" id="PTHR13377:SF3">
    <property type="entry name" value="TRANSMEMBRANE PROTEIN 115"/>
    <property type="match status" value="1"/>
</dbReference>
<dbReference type="SMART" id="SM01160">
    <property type="entry name" value="DUF1751"/>
    <property type="match status" value="1"/>
</dbReference>
<evidence type="ECO:0000256" key="1">
    <source>
        <dbReference type="ARBA" id="ARBA00004141"/>
    </source>
</evidence>
<proteinExistence type="predicted"/>
<feature type="transmembrane region" description="Helical" evidence="6">
    <location>
        <begin position="60"/>
        <end position="87"/>
    </location>
</feature>
<evidence type="ECO:0000313" key="8">
    <source>
        <dbReference type="Proteomes" id="UP000886523"/>
    </source>
</evidence>
<accession>A0A9P6DWE8</accession>
<evidence type="ECO:0000313" key="7">
    <source>
        <dbReference type="EMBL" id="KAF9513593.1"/>
    </source>
</evidence>
<feature type="transmembrane region" description="Helical" evidence="6">
    <location>
        <begin position="127"/>
        <end position="148"/>
    </location>
</feature>
<keyword evidence="4 6" id="KW-0472">Membrane</keyword>
<evidence type="ECO:0000256" key="2">
    <source>
        <dbReference type="ARBA" id="ARBA00022692"/>
    </source>
</evidence>
<gene>
    <name evidence="7" type="ORF">BS47DRAFT_1296004</name>
</gene>
<dbReference type="GO" id="GO:0016020">
    <property type="term" value="C:membrane"/>
    <property type="evidence" value="ECO:0007669"/>
    <property type="project" value="UniProtKB-SubCell"/>
</dbReference>
<dbReference type="GO" id="GO:0005794">
    <property type="term" value="C:Golgi apparatus"/>
    <property type="evidence" value="ECO:0007669"/>
    <property type="project" value="TreeGrafter"/>
</dbReference>
<keyword evidence="8" id="KW-1185">Reference proteome</keyword>
<keyword evidence="2 6" id="KW-0812">Transmembrane</keyword>
<evidence type="ECO:0000256" key="6">
    <source>
        <dbReference type="SAM" id="Phobius"/>
    </source>
</evidence>
<feature type="transmembrane region" description="Helical" evidence="6">
    <location>
        <begin position="183"/>
        <end position="204"/>
    </location>
</feature>
<evidence type="ECO:0000256" key="3">
    <source>
        <dbReference type="ARBA" id="ARBA00022989"/>
    </source>
</evidence>
<name>A0A9P6DWE8_9AGAM</name>
<dbReference type="OrthoDB" id="73612at2759"/>
<sequence length="362" mass="39156">MAMLNSPLQFVTSIPPAARAFTILLVVSSLLRNLLAVYSPGKQAYLDLVPGLTLWHPWTLITSAFVEVTIVEMALSIVILPISLRYVERLWGAVETTKFVLITVGVSNVIAVFVNIIEHIAIGQDGYFLFGMAYNGLMALQVGVLVALTQAIPEHQILLFGALGVRIKRLPMLYVTFSNIMCILGYQSPYILIQFGWLVSWVYLRFYKRTGGDVIGASETWGDRSETFAFVNWFPPLLHKPVSILSDVVYKSCTRAGLVKAYGQEEFETSTYGNGAYVHLPGGARAEAERRRAMALKALDQRLASSSASTVNVPSSPSTNSPKSPPTSQANATSISTSSSAPGVSGGASSGAVERQTPDGET</sequence>
<comment type="subcellular location">
    <subcellularLocation>
        <location evidence="1">Membrane</location>
        <topology evidence="1">Multi-pass membrane protein</topology>
    </subcellularLocation>
</comment>
<dbReference type="EMBL" id="MU128970">
    <property type="protein sequence ID" value="KAF9513593.1"/>
    <property type="molecule type" value="Genomic_DNA"/>
</dbReference>
<dbReference type="Pfam" id="PF08551">
    <property type="entry name" value="DUF1751"/>
    <property type="match status" value="1"/>
</dbReference>
<dbReference type="InterPro" id="IPR013861">
    <property type="entry name" value="TMEM115/Pdh1/Rbl19"/>
</dbReference>
<dbReference type="Proteomes" id="UP000886523">
    <property type="component" value="Unassembled WGS sequence"/>
</dbReference>
<keyword evidence="3 6" id="KW-1133">Transmembrane helix</keyword>
<reference evidence="7" key="1">
    <citation type="journal article" date="2020" name="Nat. Commun.">
        <title>Large-scale genome sequencing of mycorrhizal fungi provides insights into the early evolution of symbiotic traits.</title>
        <authorList>
            <person name="Miyauchi S."/>
            <person name="Kiss E."/>
            <person name="Kuo A."/>
            <person name="Drula E."/>
            <person name="Kohler A."/>
            <person name="Sanchez-Garcia M."/>
            <person name="Morin E."/>
            <person name="Andreopoulos B."/>
            <person name="Barry K.W."/>
            <person name="Bonito G."/>
            <person name="Buee M."/>
            <person name="Carver A."/>
            <person name="Chen C."/>
            <person name="Cichocki N."/>
            <person name="Clum A."/>
            <person name="Culley D."/>
            <person name="Crous P.W."/>
            <person name="Fauchery L."/>
            <person name="Girlanda M."/>
            <person name="Hayes R.D."/>
            <person name="Keri Z."/>
            <person name="LaButti K."/>
            <person name="Lipzen A."/>
            <person name="Lombard V."/>
            <person name="Magnuson J."/>
            <person name="Maillard F."/>
            <person name="Murat C."/>
            <person name="Nolan M."/>
            <person name="Ohm R.A."/>
            <person name="Pangilinan J."/>
            <person name="Pereira M.F."/>
            <person name="Perotto S."/>
            <person name="Peter M."/>
            <person name="Pfister S."/>
            <person name="Riley R."/>
            <person name="Sitrit Y."/>
            <person name="Stielow J.B."/>
            <person name="Szollosi G."/>
            <person name="Zifcakova L."/>
            <person name="Stursova M."/>
            <person name="Spatafora J.W."/>
            <person name="Tedersoo L."/>
            <person name="Vaario L.M."/>
            <person name="Yamada A."/>
            <person name="Yan M."/>
            <person name="Wang P."/>
            <person name="Xu J."/>
            <person name="Bruns T."/>
            <person name="Baldrian P."/>
            <person name="Vilgalys R."/>
            <person name="Dunand C."/>
            <person name="Henrissat B."/>
            <person name="Grigoriev I.V."/>
            <person name="Hibbett D."/>
            <person name="Nagy L.G."/>
            <person name="Martin F.M."/>
        </authorList>
    </citation>
    <scope>NUCLEOTIDE SEQUENCE</scope>
    <source>
        <strain evidence="7">UP504</strain>
    </source>
</reference>
<comment type="caution">
    <text evidence="7">The sequence shown here is derived from an EMBL/GenBank/DDBJ whole genome shotgun (WGS) entry which is preliminary data.</text>
</comment>
<feature type="transmembrane region" description="Helical" evidence="6">
    <location>
        <begin position="99"/>
        <end position="121"/>
    </location>
</feature>
<evidence type="ECO:0008006" key="9">
    <source>
        <dbReference type="Google" id="ProtNLM"/>
    </source>
</evidence>
<evidence type="ECO:0000256" key="5">
    <source>
        <dbReference type="SAM" id="MobiDB-lite"/>
    </source>
</evidence>
<evidence type="ECO:0000256" key="4">
    <source>
        <dbReference type="ARBA" id="ARBA00023136"/>
    </source>
</evidence>
<dbReference type="GO" id="GO:0006890">
    <property type="term" value="P:retrograde vesicle-mediated transport, Golgi to endoplasmic reticulum"/>
    <property type="evidence" value="ECO:0007669"/>
    <property type="project" value="InterPro"/>
</dbReference>
<dbReference type="InterPro" id="IPR035952">
    <property type="entry name" value="Rhomboid-like_sf"/>
</dbReference>
<dbReference type="SUPFAM" id="SSF144091">
    <property type="entry name" value="Rhomboid-like"/>
    <property type="match status" value="1"/>
</dbReference>
<organism evidence="7 8">
    <name type="scientific">Hydnum rufescens UP504</name>
    <dbReference type="NCBI Taxonomy" id="1448309"/>
    <lineage>
        <taxon>Eukaryota</taxon>
        <taxon>Fungi</taxon>
        <taxon>Dikarya</taxon>
        <taxon>Basidiomycota</taxon>
        <taxon>Agaricomycotina</taxon>
        <taxon>Agaricomycetes</taxon>
        <taxon>Cantharellales</taxon>
        <taxon>Hydnaceae</taxon>
        <taxon>Hydnum</taxon>
    </lineage>
</organism>
<dbReference type="AlphaFoldDB" id="A0A9P6DWE8"/>